<keyword evidence="2" id="KW-1185">Reference proteome</keyword>
<evidence type="ECO:0000313" key="3">
    <source>
        <dbReference type="WBParaSite" id="SPAL_0001088600.1"/>
    </source>
</evidence>
<name>A0A0N5BYN5_STREA</name>
<dbReference type="AlphaFoldDB" id="A0A0N5BYN5"/>
<proteinExistence type="predicted"/>
<keyword evidence="1" id="KW-0732">Signal</keyword>
<dbReference type="Proteomes" id="UP000046392">
    <property type="component" value="Unplaced"/>
</dbReference>
<protein>
    <submittedName>
        <fullName evidence="3">Secreted protein</fullName>
    </submittedName>
</protein>
<reference evidence="3" key="1">
    <citation type="submission" date="2017-02" db="UniProtKB">
        <authorList>
            <consortium name="WormBaseParasite"/>
        </authorList>
    </citation>
    <scope>IDENTIFICATION</scope>
</reference>
<sequence>MVTSFWFITLLVINKSQYYYVSSLLQKLYLSETSSSLASLVAACPQGLTFFLCCQPRFVRRCLPAGL</sequence>
<feature type="signal peptide" evidence="1">
    <location>
        <begin position="1"/>
        <end position="18"/>
    </location>
</feature>
<dbReference type="WBParaSite" id="SPAL_0001088600.1">
    <property type="protein sequence ID" value="SPAL_0001088600.1"/>
    <property type="gene ID" value="SPAL_0001088600"/>
</dbReference>
<accession>A0A0N5BYN5</accession>
<organism evidence="2 3">
    <name type="scientific">Strongyloides papillosus</name>
    <name type="common">Intestinal threadworm</name>
    <dbReference type="NCBI Taxonomy" id="174720"/>
    <lineage>
        <taxon>Eukaryota</taxon>
        <taxon>Metazoa</taxon>
        <taxon>Ecdysozoa</taxon>
        <taxon>Nematoda</taxon>
        <taxon>Chromadorea</taxon>
        <taxon>Rhabditida</taxon>
        <taxon>Tylenchina</taxon>
        <taxon>Panagrolaimomorpha</taxon>
        <taxon>Strongyloidoidea</taxon>
        <taxon>Strongyloididae</taxon>
        <taxon>Strongyloides</taxon>
    </lineage>
</organism>
<evidence type="ECO:0000256" key="1">
    <source>
        <dbReference type="SAM" id="SignalP"/>
    </source>
</evidence>
<evidence type="ECO:0000313" key="2">
    <source>
        <dbReference type="Proteomes" id="UP000046392"/>
    </source>
</evidence>
<feature type="chain" id="PRO_5005895178" evidence="1">
    <location>
        <begin position="19"/>
        <end position="67"/>
    </location>
</feature>